<dbReference type="Proteomes" id="UP000292085">
    <property type="component" value="Unassembled WGS sequence"/>
</dbReference>
<comment type="similarity">
    <text evidence="1">Belongs to the AHA1 family.</text>
</comment>
<accession>A0A4Q6XVV1</accession>
<feature type="domain" description="Activator of Hsp90 ATPase homologue 1/2-like C-terminal" evidence="2">
    <location>
        <begin position="14"/>
        <end position="147"/>
    </location>
</feature>
<dbReference type="OrthoDB" id="9805228at2"/>
<keyword evidence="4" id="KW-1185">Reference proteome</keyword>
<proteinExistence type="inferred from homology"/>
<dbReference type="EMBL" id="SGIS01000018">
    <property type="protein sequence ID" value="RZF64071.1"/>
    <property type="molecule type" value="Genomic_DNA"/>
</dbReference>
<organism evidence="3 4">
    <name type="scientific">Sphingomonas populi</name>
    <dbReference type="NCBI Taxonomy" id="2484750"/>
    <lineage>
        <taxon>Bacteria</taxon>
        <taxon>Pseudomonadati</taxon>
        <taxon>Pseudomonadota</taxon>
        <taxon>Alphaproteobacteria</taxon>
        <taxon>Sphingomonadales</taxon>
        <taxon>Sphingomonadaceae</taxon>
        <taxon>Sphingomonas</taxon>
    </lineage>
</organism>
<evidence type="ECO:0000256" key="1">
    <source>
        <dbReference type="ARBA" id="ARBA00006817"/>
    </source>
</evidence>
<protein>
    <submittedName>
        <fullName evidence="3">ATPase</fullName>
    </submittedName>
</protein>
<dbReference type="SUPFAM" id="SSF55961">
    <property type="entry name" value="Bet v1-like"/>
    <property type="match status" value="1"/>
</dbReference>
<evidence type="ECO:0000313" key="4">
    <source>
        <dbReference type="Proteomes" id="UP000292085"/>
    </source>
</evidence>
<evidence type="ECO:0000313" key="3">
    <source>
        <dbReference type="EMBL" id="RZF64071.1"/>
    </source>
</evidence>
<sequence length="148" mass="16312">MSEGNDLSITRLIDAPVDRVWSIVTERLTEWWCPKPWTTEIVELDWRAGGRSAMVMHGPNGEAHAQEGVFLEVAPGERFVFTDAYAVGWVPQAPFMTGIFDFADEGGKTRYTATARHWTAEAKAQHETMGFAQGWGAVADQLAALAEG</sequence>
<dbReference type="Gene3D" id="3.30.530.20">
    <property type="match status" value="1"/>
</dbReference>
<comment type="caution">
    <text evidence="3">The sequence shown here is derived from an EMBL/GenBank/DDBJ whole genome shotgun (WGS) entry which is preliminary data.</text>
</comment>
<dbReference type="CDD" id="cd08896">
    <property type="entry name" value="SRPBCC_CalC_Aha1-like_3"/>
    <property type="match status" value="1"/>
</dbReference>
<dbReference type="InterPro" id="IPR023393">
    <property type="entry name" value="START-like_dom_sf"/>
</dbReference>
<gene>
    <name evidence="3" type="ORF">EWE75_12945</name>
</gene>
<dbReference type="RefSeq" id="WP_130158113.1">
    <property type="nucleotide sequence ID" value="NZ_SGIS01000018.1"/>
</dbReference>
<name>A0A4Q6XVV1_9SPHN</name>
<dbReference type="AlphaFoldDB" id="A0A4Q6XVV1"/>
<dbReference type="Pfam" id="PF08327">
    <property type="entry name" value="AHSA1"/>
    <property type="match status" value="1"/>
</dbReference>
<evidence type="ECO:0000259" key="2">
    <source>
        <dbReference type="Pfam" id="PF08327"/>
    </source>
</evidence>
<reference evidence="3 4" key="1">
    <citation type="submission" date="2019-02" db="EMBL/GenBank/DDBJ databases">
        <authorList>
            <person name="Li Y."/>
        </authorList>
    </citation>
    <scope>NUCLEOTIDE SEQUENCE [LARGE SCALE GENOMIC DNA]</scope>
    <source>
        <strain evidence="3 4">3-7</strain>
    </source>
</reference>
<dbReference type="InterPro" id="IPR013538">
    <property type="entry name" value="ASHA1/2-like_C"/>
</dbReference>